<dbReference type="AlphaFoldDB" id="A0AA39WKP5"/>
<dbReference type="Pfam" id="PF13300">
    <property type="entry name" value="DUF4078"/>
    <property type="match status" value="1"/>
</dbReference>
<feature type="region of interest" description="Disordered" evidence="3">
    <location>
        <begin position="243"/>
        <end position="266"/>
    </location>
</feature>
<accession>A0AA39WKP5</accession>
<feature type="coiled-coil region" evidence="2">
    <location>
        <begin position="281"/>
        <end position="335"/>
    </location>
</feature>
<evidence type="ECO:0000313" key="5">
    <source>
        <dbReference type="Proteomes" id="UP001175000"/>
    </source>
</evidence>
<protein>
    <submittedName>
        <fullName evidence="4">Uncharacterized protein</fullName>
    </submittedName>
</protein>
<organism evidence="4 5">
    <name type="scientific">Immersiella caudata</name>
    <dbReference type="NCBI Taxonomy" id="314043"/>
    <lineage>
        <taxon>Eukaryota</taxon>
        <taxon>Fungi</taxon>
        <taxon>Dikarya</taxon>
        <taxon>Ascomycota</taxon>
        <taxon>Pezizomycotina</taxon>
        <taxon>Sordariomycetes</taxon>
        <taxon>Sordariomycetidae</taxon>
        <taxon>Sordariales</taxon>
        <taxon>Lasiosphaeriaceae</taxon>
        <taxon>Immersiella</taxon>
    </lineage>
</organism>
<feature type="region of interest" description="Disordered" evidence="3">
    <location>
        <begin position="149"/>
        <end position="178"/>
    </location>
</feature>
<feature type="compositionally biased region" description="Polar residues" evidence="3">
    <location>
        <begin position="84"/>
        <end position="102"/>
    </location>
</feature>
<feature type="compositionally biased region" description="Polar residues" evidence="3">
    <location>
        <begin position="156"/>
        <end position="165"/>
    </location>
</feature>
<keyword evidence="5" id="KW-1185">Reference proteome</keyword>
<dbReference type="PANTHER" id="PTHR15885:SF1">
    <property type="entry name" value="COILED-COIL DOMAIN-CONTAINING PROTEIN 174"/>
    <property type="match status" value="1"/>
</dbReference>
<evidence type="ECO:0000256" key="2">
    <source>
        <dbReference type="SAM" id="Coils"/>
    </source>
</evidence>
<feature type="region of interest" description="Disordered" evidence="3">
    <location>
        <begin position="35"/>
        <end position="113"/>
    </location>
</feature>
<evidence type="ECO:0000256" key="1">
    <source>
        <dbReference type="ARBA" id="ARBA00023054"/>
    </source>
</evidence>
<comment type="caution">
    <text evidence="4">The sequence shown here is derived from an EMBL/GenBank/DDBJ whole genome shotgun (WGS) entry which is preliminary data.</text>
</comment>
<evidence type="ECO:0000256" key="3">
    <source>
        <dbReference type="SAM" id="MobiDB-lite"/>
    </source>
</evidence>
<dbReference type="Proteomes" id="UP001175000">
    <property type="component" value="Unassembled WGS sequence"/>
</dbReference>
<dbReference type="EMBL" id="JAULSU010000005">
    <property type="protein sequence ID" value="KAK0617186.1"/>
    <property type="molecule type" value="Genomic_DNA"/>
</dbReference>
<sequence>MPQDPNLYGQPPPKKQKKTAALPSSLAFTSQLSSLLAAETSKSPSSSTKTSAPSTAIPARTRPSKSKPNDLFNVKVKHKIQPRRSPSPSSTKLTLKGTTNYDGPTESERALARRKMESKARLYAAMKRGDFVGRESEMGLVDFDRKWAEMKDSPHPNGSETSSGDDNSEDDNTDREIVEWEDEFGRVRRGTKAERMRFERNLARGIAATAELENMSARPKEPEKLIIGDAVQTEAFTAKDEAAMEELARKRDRSATPPPQTHYRADHEIRTKGVGFYAFSQDEETRQKEMASLEAERAKTEGLRKEREEKLAARKREIEERRREIGKRREELGEKMAKKMADNFLDGLMNKIRGPAGSEGGESKS</sequence>
<dbReference type="InterPro" id="IPR025066">
    <property type="entry name" value="CCDC174-like"/>
</dbReference>
<proteinExistence type="predicted"/>
<dbReference type="GO" id="GO:0005634">
    <property type="term" value="C:nucleus"/>
    <property type="evidence" value="ECO:0007669"/>
    <property type="project" value="TreeGrafter"/>
</dbReference>
<name>A0AA39WKP5_9PEZI</name>
<keyword evidence="1 2" id="KW-0175">Coiled coil</keyword>
<feature type="compositionally biased region" description="Low complexity" evidence="3">
    <location>
        <begin position="40"/>
        <end position="56"/>
    </location>
</feature>
<gene>
    <name evidence="4" type="ORF">B0T14DRAFT_524621</name>
</gene>
<dbReference type="PANTHER" id="PTHR15885">
    <property type="entry name" value="COILED-COIL DOMAIN-CONTAINING PROTEIN 174"/>
    <property type="match status" value="1"/>
</dbReference>
<evidence type="ECO:0000313" key="4">
    <source>
        <dbReference type="EMBL" id="KAK0617186.1"/>
    </source>
</evidence>
<reference evidence="4" key="1">
    <citation type="submission" date="2023-06" db="EMBL/GenBank/DDBJ databases">
        <title>Genome-scale phylogeny and comparative genomics of the fungal order Sordariales.</title>
        <authorList>
            <consortium name="Lawrence Berkeley National Laboratory"/>
            <person name="Hensen N."/>
            <person name="Bonometti L."/>
            <person name="Westerberg I."/>
            <person name="Brannstrom I.O."/>
            <person name="Guillou S."/>
            <person name="Cros-Aarteil S."/>
            <person name="Calhoun S."/>
            <person name="Haridas S."/>
            <person name="Kuo A."/>
            <person name="Mondo S."/>
            <person name="Pangilinan J."/>
            <person name="Riley R."/>
            <person name="Labutti K."/>
            <person name="Andreopoulos B."/>
            <person name="Lipzen A."/>
            <person name="Chen C."/>
            <person name="Yanf M."/>
            <person name="Daum C."/>
            <person name="Ng V."/>
            <person name="Clum A."/>
            <person name="Steindorff A."/>
            <person name="Ohm R."/>
            <person name="Martin F."/>
            <person name="Silar P."/>
            <person name="Natvig D."/>
            <person name="Lalanne C."/>
            <person name="Gautier V."/>
            <person name="Ament-Velasquez S.L."/>
            <person name="Kruys A."/>
            <person name="Hutchinson M.I."/>
            <person name="Powell A.J."/>
            <person name="Barry K."/>
            <person name="Miller A.N."/>
            <person name="Grigoriev I.V."/>
            <person name="Debuchy R."/>
            <person name="Gladieux P."/>
            <person name="Thoren M.H."/>
            <person name="Johannesson H."/>
        </authorList>
    </citation>
    <scope>NUCLEOTIDE SEQUENCE</scope>
    <source>
        <strain evidence="4">CBS 606.72</strain>
    </source>
</reference>
<feature type="region of interest" description="Disordered" evidence="3">
    <location>
        <begin position="1"/>
        <end position="22"/>
    </location>
</feature>